<dbReference type="CDD" id="cd02440">
    <property type="entry name" value="AdoMet_MTases"/>
    <property type="match status" value="1"/>
</dbReference>
<dbReference type="InterPro" id="IPR030390">
    <property type="entry name" value="MeTrfase_TrmA_AS"/>
</dbReference>
<dbReference type="SUPFAM" id="SSF50249">
    <property type="entry name" value="Nucleic acid-binding proteins"/>
    <property type="match status" value="1"/>
</dbReference>
<feature type="active site" evidence="5">
    <location>
        <position position="377"/>
    </location>
</feature>
<evidence type="ECO:0000256" key="1">
    <source>
        <dbReference type="ARBA" id="ARBA00022603"/>
    </source>
</evidence>
<dbReference type="PANTHER" id="PTHR11061:SF30">
    <property type="entry name" value="TRNA (URACIL(54)-C(5))-METHYLTRANSFERASE"/>
    <property type="match status" value="1"/>
</dbReference>
<evidence type="ECO:0000256" key="4">
    <source>
        <dbReference type="PROSITE-ProRule" id="PRU01024"/>
    </source>
</evidence>
<dbReference type="PATRIC" id="fig|1365965.3.peg.691"/>
<keyword evidence="2 4" id="KW-0808">Transferase</keyword>
<proteinExistence type="inferred from homology"/>
<gene>
    <name evidence="7" type="ORF">BBM1128_03395</name>
</gene>
<dbReference type="GO" id="GO:0070041">
    <property type="term" value="F:rRNA (uridine-C5-)-methyltransferase activity"/>
    <property type="evidence" value="ECO:0007669"/>
    <property type="project" value="TreeGrafter"/>
</dbReference>
<evidence type="ECO:0000256" key="2">
    <source>
        <dbReference type="ARBA" id="ARBA00022679"/>
    </source>
</evidence>
<feature type="active site" description="Nucleophile" evidence="4">
    <location>
        <position position="377"/>
    </location>
</feature>
<dbReference type="InterPro" id="IPR012340">
    <property type="entry name" value="NA-bd_OB-fold"/>
</dbReference>
<evidence type="ECO:0000256" key="5">
    <source>
        <dbReference type="PROSITE-ProRule" id="PRU10015"/>
    </source>
</evidence>
<feature type="binding site" evidence="4">
    <location>
        <position position="350"/>
    </location>
    <ligand>
        <name>S-adenosyl-L-methionine</name>
        <dbReference type="ChEBI" id="CHEBI:59789"/>
    </ligand>
</feature>
<dbReference type="PROSITE" id="PS50926">
    <property type="entry name" value="TRAM"/>
    <property type="match status" value="1"/>
</dbReference>
<comment type="caution">
    <text evidence="7">The sequence shown here is derived from an EMBL/GenBank/DDBJ whole genome shotgun (WGS) entry which is preliminary data.</text>
</comment>
<comment type="similarity">
    <text evidence="4">Belongs to the class I-like SAM-binding methyltransferase superfamily. RNA M5U methyltransferase family.</text>
</comment>
<dbReference type="Gene3D" id="3.40.50.150">
    <property type="entry name" value="Vaccinia Virus protein VP39"/>
    <property type="match status" value="1"/>
</dbReference>
<evidence type="ECO:0000256" key="3">
    <source>
        <dbReference type="ARBA" id="ARBA00022691"/>
    </source>
</evidence>
<dbReference type="GO" id="GO:0070475">
    <property type="term" value="P:rRNA base methylation"/>
    <property type="evidence" value="ECO:0007669"/>
    <property type="project" value="TreeGrafter"/>
</dbReference>
<dbReference type="Proteomes" id="UP000037193">
    <property type="component" value="Unassembled WGS sequence"/>
</dbReference>
<protein>
    <submittedName>
        <fullName evidence="7">RNA methyltransferase</fullName>
    </submittedName>
</protein>
<reference evidence="7 8" key="1">
    <citation type="journal article" date="2015" name="Int J Genomics">
        <title>Comparative Genomics Revealed Genetic Diversity and Species/Strain-Level Differences in Carbohydrate Metabolism of Three Probiotic Bifidobacterial Species.</title>
        <authorList>
            <person name="Odamaki T."/>
            <person name="Horigome A."/>
            <person name="Sugahara H."/>
            <person name="Hashikura N."/>
            <person name="Minami J."/>
            <person name="Xiao J.Z."/>
            <person name="Abe F."/>
        </authorList>
    </citation>
    <scope>NUCLEOTIDE SEQUENCE [LARGE SCALE GENOMIC DNA]</scope>
    <source>
        <strain evidence="7 8">MCC 1128</strain>
    </source>
</reference>
<dbReference type="RefSeq" id="WP_052789240.1">
    <property type="nucleotide sequence ID" value="NZ_AVQD01000005.1"/>
</dbReference>
<name>A0A0L7B4H3_BIFBR</name>
<dbReference type="PROSITE" id="PS01230">
    <property type="entry name" value="TRMA_1"/>
    <property type="match status" value="1"/>
</dbReference>
<feature type="binding site" evidence="4">
    <location>
        <position position="245"/>
    </location>
    <ligand>
        <name>S-adenosyl-L-methionine</name>
        <dbReference type="ChEBI" id="CHEBI:59789"/>
    </ligand>
</feature>
<accession>A0A0L7B4H3</accession>
<dbReference type="SUPFAM" id="SSF53335">
    <property type="entry name" value="S-adenosyl-L-methionine-dependent methyltransferases"/>
    <property type="match status" value="1"/>
</dbReference>
<keyword evidence="3 4" id="KW-0949">S-adenosyl-L-methionine</keyword>
<feature type="binding site" evidence="4">
    <location>
        <position position="302"/>
    </location>
    <ligand>
        <name>S-adenosyl-L-methionine</name>
        <dbReference type="ChEBI" id="CHEBI:59789"/>
    </ligand>
</feature>
<sequence length="419" mass="46042">MQAEVRIERYADQGRCVAHIDGRVVFVRFALPGELVRIELDEPHDRDDRFWTGEVIEVLEASEDRVDPAWSLAGPLAMGGGVGGADLVHVSLPGQLKWKAVTVSEQMSRLGHIDVAVPIDRMPGDEELDGLHWRTRIEMIADENGKPSMRRRGTHTRVAIDTMPLATRALLDVAEREHVWEGDFEPGSQIRLSVPEPRGDADIAADDYAVLIDGELRNGSQLLTEQVTINGKTFDYRVDANGFWQVHRQAPVALGTHVINQVNQQLQGAVAPVIWDLYSGSGLFTLPLATMTGERTRMLSVEGARVAVKNAQRNLRAMNLNDVDARAGDVSRTLEHVPAHLAKPDIVVLDPPRAGARAKVCRQIAAAGASSVVYIACDPTSLARDTATLIGEGYELKDIRAFDIYPMTHHVETVAVFSR</sequence>
<dbReference type="Pfam" id="PF01938">
    <property type="entry name" value="TRAM"/>
    <property type="match status" value="1"/>
</dbReference>
<dbReference type="Gene3D" id="2.40.50.140">
    <property type="entry name" value="Nucleic acid-binding proteins"/>
    <property type="match status" value="1"/>
</dbReference>
<evidence type="ECO:0000259" key="6">
    <source>
        <dbReference type="PROSITE" id="PS50926"/>
    </source>
</evidence>
<evidence type="ECO:0000313" key="8">
    <source>
        <dbReference type="Proteomes" id="UP000037193"/>
    </source>
</evidence>
<dbReference type="PROSITE" id="PS51687">
    <property type="entry name" value="SAM_MT_RNA_M5U"/>
    <property type="match status" value="1"/>
</dbReference>
<feature type="binding site" evidence="4">
    <location>
        <position position="278"/>
    </location>
    <ligand>
        <name>S-adenosyl-L-methionine</name>
        <dbReference type="ChEBI" id="CHEBI:59789"/>
    </ligand>
</feature>
<dbReference type="Gene3D" id="2.40.50.1070">
    <property type="match status" value="1"/>
</dbReference>
<organism evidence="7 8">
    <name type="scientific">Bifidobacterium breve MCC 1128</name>
    <dbReference type="NCBI Taxonomy" id="1365965"/>
    <lineage>
        <taxon>Bacteria</taxon>
        <taxon>Bacillati</taxon>
        <taxon>Actinomycetota</taxon>
        <taxon>Actinomycetes</taxon>
        <taxon>Bifidobacteriales</taxon>
        <taxon>Bifidobacteriaceae</taxon>
        <taxon>Bifidobacterium</taxon>
    </lineage>
</organism>
<feature type="domain" description="TRAM" evidence="6">
    <location>
        <begin position="1"/>
        <end position="57"/>
    </location>
</feature>
<dbReference type="AlphaFoldDB" id="A0A0L7B4H3"/>
<dbReference type="PANTHER" id="PTHR11061">
    <property type="entry name" value="RNA M5U METHYLTRANSFERASE"/>
    <property type="match status" value="1"/>
</dbReference>
<dbReference type="EMBL" id="AVQD01000005">
    <property type="protein sequence ID" value="KOA42319.1"/>
    <property type="molecule type" value="Genomic_DNA"/>
</dbReference>
<dbReference type="Pfam" id="PF05958">
    <property type="entry name" value="tRNA_U5-meth_tr"/>
    <property type="match status" value="1"/>
</dbReference>
<dbReference type="InterPro" id="IPR010280">
    <property type="entry name" value="U5_MeTrfase_fam"/>
</dbReference>
<evidence type="ECO:0000313" key="7">
    <source>
        <dbReference type="EMBL" id="KOA42319.1"/>
    </source>
</evidence>
<dbReference type="InterPro" id="IPR029063">
    <property type="entry name" value="SAM-dependent_MTases_sf"/>
</dbReference>
<keyword evidence="1 4" id="KW-0489">Methyltransferase</keyword>
<dbReference type="InterPro" id="IPR002792">
    <property type="entry name" value="TRAM_dom"/>
</dbReference>